<gene>
    <name evidence="3" type="primary">LOC113074880</name>
</gene>
<evidence type="ECO:0000259" key="1">
    <source>
        <dbReference type="PROSITE" id="PS50800"/>
    </source>
</evidence>
<dbReference type="KEGG" id="caua:113074880"/>
<dbReference type="GeneID" id="113074880"/>
<organism evidence="2 3">
    <name type="scientific">Carassius auratus</name>
    <name type="common">Goldfish</name>
    <dbReference type="NCBI Taxonomy" id="7957"/>
    <lineage>
        <taxon>Eukaryota</taxon>
        <taxon>Metazoa</taxon>
        <taxon>Chordata</taxon>
        <taxon>Craniata</taxon>
        <taxon>Vertebrata</taxon>
        <taxon>Euteleostomi</taxon>
        <taxon>Actinopterygii</taxon>
        <taxon>Neopterygii</taxon>
        <taxon>Teleostei</taxon>
        <taxon>Ostariophysi</taxon>
        <taxon>Cypriniformes</taxon>
        <taxon>Cyprinidae</taxon>
        <taxon>Cyprininae</taxon>
        <taxon>Carassius</taxon>
    </lineage>
</organism>
<dbReference type="Proteomes" id="UP000515129">
    <property type="component" value="Unplaced"/>
</dbReference>
<dbReference type="InterPro" id="IPR003034">
    <property type="entry name" value="SAP_dom"/>
</dbReference>
<proteinExistence type="predicted"/>
<dbReference type="PANTHER" id="PTHR17609">
    <property type="entry name" value="HMG DOMAIN-CONTAINING PROTEIN 3"/>
    <property type="match status" value="1"/>
</dbReference>
<dbReference type="AlphaFoldDB" id="A0A6P6N2X2"/>
<evidence type="ECO:0000313" key="3">
    <source>
        <dbReference type="RefSeq" id="XP_026103390.1"/>
    </source>
</evidence>
<evidence type="ECO:0000313" key="2">
    <source>
        <dbReference type="Proteomes" id="UP000515129"/>
    </source>
</evidence>
<feature type="domain" description="SAP" evidence="1">
    <location>
        <begin position="192"/>
        <end position="226"/>
    </location>
</feature>
<dbReference type="OrthoDB" id="8948380at2759"/>
<dbReference type="PANTHER" id="PTHR17609:SF3">
    <property type="entry name" value="SAP DOMAIN-CONTAINING PROTEIN"/>
    <property type="match status" value="1"/>
</dbReference>
<accession>A0A6P6N2X2</accession>
<name>A0A6P6N2X2_CARAU</name>
<protein>
    <submittedName>
        <fullName evidence="3">Uncharacterized protein LOC113074880</fullName>
    </submittedName>
</protein>
<dbReference type="InterPro" id="IPR039598">
    <property type="entry name" value="HMGXB3"/>
</dbReference>
<dbReference type="RefSeq" id="XP_026103390.1">
    <property type="nucleotide sequence ID" value="XM_026247605.1"/>
</dbReference>
<sequence length="253" mass="28849">MRCAGNLPLSDPLLITSKAKILTNTRTIHDVATYSKCCHQCGIHSRYQEWKDGLHNFNDMLQVHTAVGRVVQCLEVTIGEQFPPAKTVLHAYLHFEALTGHEYEYSCVTCGDHPPIVIMDLHRKGAFNMSLSDIKPPQKDFNGHMDMDYFWDKLALQMIGRGFVKKFQKIHQPKKAELCEITVSEDRLKNELYKKKVSVIRKLCRECGIDAIGSKSDLLERLSSEMISRQTYDKVFEQIWGASGMFVTATLPL</sequence>
<reference evidence="3" key="1">
    <citation type="submission" date="2025-08" db="UniProtKB">
        <authorList>
            <consortium name="RefSeq"/>
        </authorList>
    </citation>
    <scope>IDENTIFICATION</scope>
    <source>
        <strain evidence="3">Wakin</strain>
        <tissue evidence="3">Muscle</tissue>
    </source>
</reference>
<dbReference type="PROSITE" id="PS50800">
    <property type="entry name" value="SAP"/>
    <property type="match status" value="1"/>
</dbReference>
<keyword evidence="2" id="KW-1185">Reference proteome</keyword>